<name>A0A8J2K9V6_9HEXA</name>
<sequence length="109" mass="12600">MRDSSCGLQRDSQFCRDIIMKFLKSLEQNRCFDCHASVGEKMLRKVICADYTTSFKGNVYYKRYYILNHSQNQVVFYDTVYAFDKDGYRTAHLASISSIVRAEPAVNTG</sequence>
<gene>
    <name evidence="1" type="ORF">AFUS01_LOCUS12162</name>
</gene>
<dbReference type="AlphaFoldDB" id="A0A8J2K9V6"/>
<dbReference type="EMBL" id="CAJVCH010095087">
    <property type="protein sequence ID" value="CAG7723055.1"/>
    <property type="molecule type" value="Genomic_DNA"/>
</dbReference>
<protein>
    <submittedName>
        <fullName evidence="1">Uncharacterized protein</fullName>
    </submittedName>
</protein>
<comment type="caution">
    <text evidence="1">The sequence shown here is derived from an EMBL/GenBank/DDBJ whole genome shotgun (WGS) entry which is preliminary data.</text>
</comment>
<organism evidence="1 2">
    <name type="scientific">Allacma fusca</name>
    <dbReference type="NCBI Taxonomy" id="39272"/>
    <lineage>
        <taxon>Eukaryota</taxon>
        <taxon>Metazoa</taxon>
        <taxon>Ecdysozoa</taxon>
        <taxon>Arthropoda</taxon>
        <taxon>Hexapoda</taxon>
        <taxon>Collembola</taxon>
        <taxon>Symphypleona</taxon>
        <taxon>Sminthuridae</taxon>
        <taxon>Allacma</taxon>
    </lineage>
</organism>
<reference evidence="1" key="1">
    <citation type="submission" date="2021-06" db="EMBL/GenBank/DDBJ databases">
        <authorList>
            <person name="Hodson N. C."/>
            <person name="Mongue J. A."/>
            <person name="Jaron S. K."/>
        </authorList>
    </citation>
    <scope>NUCLEOTIDE SEQUENCE</scope>
</reference>
<proteinExistence type="predicted"/>
<evidence type="ECO:0000313" key="1">
    <source>
        <dbReference type="EMBL" id="CAG7723055.1"/>
    </source>
</evidence>
<evidence type="ECO:0000313" key="2">
    <source>
        <dbReference type="Proteomes" id="UP000708208"/>
    </source>
</evidence>
<dbReference type="Proteomes" id="UP000708208">
    <property type="component" value="Unassembled WGS sequence"/>
</dbReference>
<accession>A0A8J2K9V6</accession>
<keyword evidence="2" id="KW-1185">Reference proteome</keyword>